<evidence type="ECO:0000256" key="1">
    <source>
        <dbReference type="SAM" id="Phobius"/>
    </source>
</evidence>
<dbReference type="GO" id="GO:0005737">
    <property type="term" value="C:cytoplasm"/>
    <property type="evidence" value="ECO:0007669"/>
    <property type="project" value="TreeGrafter"/>
</dbReference>
<dbReference type="PANTHER" id="PTHR21708:SF26">
    <property type="entry name" value="2-DEHYDROPANTOATE 2-REDUCTASE"/>
    <property type="match status" value="1"/>
</dbReference>
<dbReference type="Gene3D" id="3.40.50.720">
    <property type="entry name" value="NAD(P)-binding Rossmann-like Domain"/>
    <property type="match status" value="1"/>
</dbReference>
<proteinExistence type="predicted"/>
<feature type="transmembrane region" description="Helical" evidence="1">
    <location>
        <begin position="225"/>
        <end position="246"/>
    </location>
</feature>
<reference evidence="3" key="1">
    <citation type="submission" date="2020-10" db="EMBL/GenBank/DDBJ databases">
        <title>Taxonomic study of unclassified bacteria belonging to the class Ktedonobacteria.</title>
        <authorList>
            <person name="Yabe S."/>
            <person name="Wang C.M."/>
            <person name="Zheng Y."/>
            <person name="Sakai Y."/>
            <person name="Cavaletti L."/>
            <person name="Monciardini P."/>
            <person name="Donadio S."/>
        </authorList>
    </citation>
    <scope>NUCLEOTIDE SEQUENCE</scope>
    <source>
        <strain evidence="3">SOSP1-1</strain>
    </source>
</reference>
<evidence type="ECO:0000259" key="2">
    <source>
        <dbReference type="Pfam" id="PF02558"/>
    </source>
</evidence>
<dbReference type="InterPro" id="IPR051402">
    <property type="entry name" value="KPR-Related"/>
</dbReference>
<dbReference type="InterPro" id="IPR013332">
    <property type="entry name" value="KPR_N"/>
</dbReference>
<dbReference type="Pfam" id="PF02558">
    <property type="entry name" value="ApbA"/>
    <property type="match status" value="1"/>
</dbReference>
<name>A0A8J3IET1_9CHLR</name>
<accession>A0A8J3IET1</accession>
<keyword evidence="1" id="KW-0472">Membrane</keyword>
<organism evidence="3 4">
    <name type="scientific">Ktedonospora formicarum</name>
    <dbReference type="NCBI Taxonomy" id="2778364"/>
    <lineage>
        <taxon>Bacteria</taxon>
        <taxon>Bacillati</taxon>
        <taxon>Chloroflexota</taxon>
        <taxon>Ktedonobacteria</taxon>
        <taxon>Ktedonobacterales</taxon>
        <taxon>Ktedonobacteraceae</taxon>
        <taxon>Ktedonospora</taxon>
    </lineage>
</organism>
<dbReference type="AlphaFoldDB" id="A0A8J3IET1"/>
<comment type="caution">
    <text evidence="3">The sequence shown here is derived from an EMBL/GenBank/DDBJ whole genome shotgun (WGS) entry which is preliminary data.</text>
</comment>
<dbReference type="Proteomes" id="UP000612362">
    <property type="component" value="Unassembled WGS sequence"/>
</dbReference>
<keyword evidence="4" id="KW-1185">Reference proteome</keyword>
<keyword evidence="1" id="KW-1133">Transmembrane helix</keyword>
<dbReference type="EMBL" id="BNJF01000010">
    <property type="protein sequence ID" value="GHO51048.1"/>
    <property type="molecule type" value="Genomic_DNA"/>
</dbReference>
<feature type="domain" description="Ketopantoate reductase N-terminal" evidence="2">
    <location>
        <begin position="3"/>
        <end position="139"/>
    </location>
</feature>
<dbReference type="RefSeq" id="WP_220199996.1">
    <property type="nucleotide sequence ID" value="NZ_BNJF01000010.1"/>
</dbReference>
<evidence type="ECO:0000313" key="3">
    <source>
        <dbReference type="EMBL" id="GHO51048.1"/>
    </source>
</evidence>
<protein>
    <submittedName>
        <fullName evidence="3">2-dehydropantoate 2-reductase</fullName>
    </submittedName>
</protein>
<dbReference type="InterPro" id="IPR036291">
    <property type="entry name" value="NAD(P)-bd_dom_sf"/>
</dbReference>
<dbReference type="SUPFAM" id="SSF51735">
    <property type="entry name" value="NAD(P)-binding Rossmann-fold domains"/>
    <property type="match status" value="1"/>
</dbReference>
<gene>
    <name evidence="3" type="primary">arbA</name>
    <name evidence="3" type="ORF">KSX_92110</name>
</gene>
<dbReference type="PANTHER" id="PTHR21708">
    <property type="entry name" value="PROBABLE 2-DEHYDROPANTOATE 2-REDUCTASE"/>
    <property type="match status" value="1"/>
</dbReference>
<sequence>MDILVYGAGVIGSVYAVKLQEAGHNVSLLARGQRAASLRAHGIQLQDASTGRRSTTRVSVVEHLASTDSYDVVLVTVRLDQIHSILPILAANHQVPTLLFMLNNPSGMGLFEQLDQQRVVPGFPAVGGFREGDVVRYITLRQIPTMLGEADGSVTPRLRQLATIFKQAGFTVGLNSDMQTWLKTHAIMDMGIIAAVMMTGKKSAQLARSRSNVVMLVQAIREGLLALRALGISLTPFSLTLFFLWLPRWLTVIFIQSLLRTRISVLGIDAHLGDDIEEIRQMTREIMGQLRSSPLTTPTLDRLMMALD</sequence>
<evidence type="ECO:0000313" key="4">
    <source>
        <dbReference type="Proteomes" id="UP000612362"/>
    </source>
</evidence>
<keyword evidence="1" id="KW-0812">Transmembrane</keyword>